<dbReference type="Proteomes" id="UP000812287">
    <property type="component" value="Unassembled WGS sequence"/>
</dbReference>
<evidence type="ECO:0000256" key="1">
    <source>
        <dbReference type="SAM" id="SignalP"/>
    </source>
</evidence>
<reference evidence="2" key="1">
    <citation type="submission" date="2020-11" db="EMBL/GenBank/DDBJ databases">
        <title>Adaptations for nitrogen fixation in a non-lichenized fungal sporocarp promotes dispersal by wood-feeding termites.</title>
        <authorList>
            <consortium name="DOE Joint Genome Institute"/>
            <person name="Koch R.A."/>
            <person name="Yoon G."/>
            <person name="Arayal U."/>
            <person name="Lail K."/>
            <person name="Amirebrahimi M."/>
            <person name="Labutti K."/>
            <person name="Lipzen A."/>
            <person name="Riley R."/>
            <person name="Barry K."/>
            <person name="Henrissat B."/>
            <person name="Grigoriev I.V."/>
            <person name="Herr J.R."/>
            <person name="Aime M.C."/>
        </authorList>
    </citation>
    <scope>NUCLEOTIDE SEQUENCE</scope>
    <source>
        <strain evidence="2">MCA 3950</strain>
    </source>
</reference>
<dbReference type="RefSeq" id="XP_043041359.1">
    <property type="nucleotide sequence ID" value="XM_043182324.1"/>
</dbReference>
<comment type="caution">
    <text evidence="2">The sequence shown here is derived from an EMBL/GenBank/DDBJ whole genome shotgun (WGS) entry which is preliminary data.</text>
</comment>
<evidence type="ECO:0000313" key="2">
    <source>
        <dbReference type="EMBL" id="KAG7447859.1"/>
    </source>
</evidence>
<dbReference type="GeneID" id="66104621"/>
<keyword evidence="1" id="KW-0732">Signal</keyword>
<dbReference type="EMBL" id="MU250531">
    <property type="protein sequence ID" value="KAG7447859.1"/>
    <property type="molecule type" value="Genomic_DNA"/>
</dbReference>
<keyword evidence="3" id="KW-1185">Reference proteome</keyword>
<feature type="chain" id="PRO_5040200105" evidence="1">
    <location>
        <begin position="19"/>
        <end position="72"/>
    </location>
</feature>
<accession>A0A9P8ATW8</accession>
<name>A0A9P8ATW8_9AGAR</name>
<dbReference type="AlphaFoldDB" id="A0A9P8ATW8"/>
<organism evidence="2 3">
    <name type="scientific">Guyanagaster necrorhizus</name>
    <dbReference type="NCBI Taxonomy" id="856835"/>
    <lineage>
        <taxon>Eukaryota</taxon>
        <taxon>Fungi</taxon>
        <taxon>Dikarya</taxon>
        <taxon>Basidiomycota</taxon>
        <taxon>Agaricomycotina</taxon>
        <taxon>Agaricomycetes</taxon>
        <taxon>Agaricomycetidae</taxon>
        <taxon>Agaricales</taxon>
        <taxon>Marasmiineae</taxon>
        <taxon>Physalacriaceae</taxon>
        <taxon>Guyanagaster</taxon>
    </lineage>
</organism>
<evidence type="ECO:0000313" key="3">
    <source>
        <dbReference type="Proteomes" id="UP000812287"/>
    </source>
</evidence>
<gene>
    <name evidence="2" type="ORF">BT62DRAFT_796409</name>
</gene>
<proteinExistence type="predicted"/>
<feature type="signal peptide" evidence="1">
    <location>
        <begin position="1"/>
        <end position="18"/>
    </location>
</feature>
<protein>
    <submittedName>
        <fullName evidence="2">Uncharacterized protein</fullName>
    </submittedName>
</protein>
<sequence>MRSKMLVFMIYIIPPLGAYDMDSIQMLVAFGARSLHFRGPSLDDPCIGRGTGHQRHCCDDDFSQQGRYRQTR</sequence>